<name>A0A9Q1FNQ7_SYNKA</name>
<evidence type="ECO:0000256" key="1">
    <source>
        <dbReference type="SAM" id="MobiDB-lite"/>
    </source>
</evidence>
<evidence type="ECO:0000313" key="3">
    <source>
        <dbReference type="Proteomes" id="UP001152622"/>
    </source>
</evidence>
<dbReference type="AlphaFoldDB" id="A0A9Q1FNQ7"/>
<dbReference type="EMBL" id="JAINUF010000004">
    <property type="protein sequence ID" value="KAJ8363355.1"/>
    <property type="molecule type" value="Genomic_DNA"/>
</dbReference>
<protein>
    <submittedName>
        <fullName evidence="2">Uncharacterized protein</fullName>
    </submittedName>
</protein>
<evidence type="ECO:0000313" key="2">
    <source>
        <dbReference type="EMBL" id="KAJ8363355.1"/>
    </source>
</evidence>
<organism evidence="2 3">
    <name type="scientific">Synaphobranchus kaupii</name>
    <name type="common">Kaup's arrowtooth eel</name>
    <dbReference type="NCBI Taxonomy" id="118154"/>
    <lineage>
        <taxon>Eukaryota</taxon>
        <taxon>Metazoa</taxon>
        <taxon>Chordata</taxon>
        <taxon>Craniata</taxon>
        <taxon>Vertebrata</taxon>
        <taxon>Euteleostomi</taxon>
        <taxon>Actinopterygii</taxon>
        <taxon>Neopterygii</taxon>
        <taxon>Teleostei</taxon>
        <taxon>Anguilliformes</taxon>
        <taxon>Synaphobranchidae</taxon>
        <taxon>Synaphobranchus</taxon>
    </lineage>
</organism>
<reference evidence="2" key="1">
    <citation type="journal article" date="2023" name="Science">
        <title>Genome structures resolve the early diversification of teleost fishes.</title>
        <authorList>
            <person name="Parey E."/>
            <person name="Louis A."/>
            <person name="Montfort J."/>
            <person name="Bouchez O."/>
            <person name="Roques C."/>
            <person name="Iampietro C."/>
            <person name="Lluch J."/>
            <person name="Castinel A."/>
            <person name="Donnadieu C."/>
            <person name="Desvignes T."/>
            <person name="Floi Bucao C."/>
            <person name="Jouanno E."/>
            <person name="Wen M."/>
            <person name="Mejri S."/>
            <person name="Dirks R."/>
            <person name="Jansen H."/>
            <person name="Henkel C."/>
            <person name="Chen W.J."/>
            <person name="Zahm M."/>
            <person name="Cabau C."/>
            <person name="Klopp C."/>
            <person name="Thompson A.W."/>
            <person name="Robinson-Rechavi M."/>
            <person name="Braasch I."/>
            <person name="Lecointre G."/>
            <person name="Bobe J."/>
            <person name="Postlethwait J.H."/>
            <person name="Berthelot C."/>
            <person name="Roest Crollius H."/>
            <person name="Guiguen Y."/>
        </authorList>
    </citation>
    <scope>NUCLEOTIDE SEQUENCE</scope>
    <source>
        <strain evidence="2">WJC10195</strain>
    </source>
</reference>
<comment type="caution">
    <text evidence="2">The sequence shown here is derived from an EMBL/GenBank/DDBJ whole genome shotgun (WGS) entry which is preliminary data.</text>
</comment>
<keyword evidence="3" id="KW-1185">Reference proteome</keyword>
<feature type="region of interest" description="Disordered" evidence="1">
    <location>
        <begin position="22"/>
        <end position="41"/>
    </location>
</feature>
<dbReference type="Proteomes" id="UP001152622">
    <property type="component" value="Chromosome 4"/>
</dbReference>
<sequence>MEQWWWKTDKRMGLREAANITEGEAAAGASTSRETTVDPPAKKTKCIFPREWLESGNAETVYNAIKELLEEKAVDAEQLVGFRSGVAADLYLAVINPALEAAKDQLQHLLTNDGIRPFRAEAGDNMKQYKGASMTDSDTQRRKVNTVKLDLINNMLEQLQKRFPKEATNMVSDFAALGLHHQIPEELESYGNEKVDFLIETYGSYMALLKETGVSGEIPLWEDREALQDHSRPS</sequence>
<accession>A0A9Q1FNQ7</accession>
<gene>
    <name evidence="2" type="ORF">SKAU_G00121860</name>
</gene>
<proteinExistence type="predicted"/>